<dbReference type="GeneID" id="23461912"/>
<dbReference type="KEGG" id="vg:23461912"/>
<accession>A0A0B5J5P1</accession>
<dbReference type="EMBL" id="KP136319">
    <property type="protein sequence ID" value="AJF96995.1"/>
    <property type="molecule type" value="Genomic_DNA"/>
</dbReference>
<reference evidence="2 3" key="1">
    <citation type="journal article" date="2015" name="Parasitol. Res.">
        <title>Viruses in close associations with free-living amoebae.</title>
        <authorList>
            <person name="Scheid P."/>
        </authorList>
    </citation>
    <scope>NUCLEOTIDE SEQUENCE [LARGE SCALE GENOMIC DNA]</scope>
    <source>
        <strain evidence="2">KlaHel</strain>
    </source>
</reference>
<feature type="region of interest" description="Disordered" evidence="1">
    <location>
        <begin position="1"/>
        <end position="21"/>
    </location>
</feature>
<dbReference type="Proteomes" id="UP000202511">
    <property type="component" value="Segment"/>
</dbReference>
<evidence type="ECO:0000256" key="1">
    <source>
        <dbReference type="SAM" id="MobiDB-lite"/>
    </source>
</evidence>
<evidence type="ECO:0000313" key="2">
    <source>
        <dbReference type="EMBL" id="AJF96995.1"/>
    </source>
</evidence>
<name>A0A0B5J5P1_9VIRU</name>
<sequence length="164" mass="18648">MQRRWQSRDSSDRHRATELDHGSHVIGPVVMRFESAHNGDAGEVLPTVRVRLDQLALLAQRARDNGVPLDDAFCDDACRRLALTESQFDNLLDMTLADKHRRIEQERCKQRSLEAERCRLDAELRHGPHSCSVWTLPAHCSRGWRQLLPCMGSDQKAGGKLKLS</sequence>
<dbReference type="RefSeq" id="YP_009119230.1">
    <property type="nucleotide sequence ID" value="NC_026440.1"/>
</dbReference>
<protein>
    <submittedName>
        <fullName evidence="2">Uncharacterized protein</fullName>
    </submittedName>
</protein>
<evidence type="ECO:0000313" key="3">
    <source>
        <dbReference type="Proteomes" id="UP000202511"/>
    </source>
</evidence>
<organism evidence="2 3">
    <name type="scientific">Pandoravirus inopinatum</name>
    <dbReference type="NCBI Taxonomy" id="1605721"/>
    <lineage>
        <taxon>Viruses</taxon>
        <taxon>Pandoravirus</taxon>
    </lineage>
</organism>
<proteinExistence type="predicted"/>